<feature type="compositionally biased region" description="Basic and acidic residues" evidence="1">
    <location>
        <begin position="10"/>
        <end position="33"/>
    </location>
</feature>
<dbReference type="EMBL" id="JBDKXB010000007">
    <property type="protein sequence ID" value="MEY6432344.1"/>
    <property type="molecule type" value="Genomic_DNA"/>
</dbReference>
<evidence type="ECO:0000313" key="4">
    <source>
        <dbReference type="Proteomes" id="UP001564408"/>
    </source>
</evidence>
<keyword evidence="4" id="KW-1185">Reference proteome</keyword>
<dbReference type="PANTHER" id="PTHR35586">
    <property type="entry name" value="SLL1691 PROTEIN"/>
    <property type="match status" value="1"/>
</dbReference>
<dbReference type="Pfam" id="PF14261">
    <property type="entry name" value="DUF4351"/>
    <property type="match status" value="1"/>
</dbReference>
<name>A0ABV4BCV6_9GAMM</name>
<feature type="region of interest" description="Disordered" evidence="1">
    <location>
        <begin position="1"/>
        <end position="33"/>
    </location>
</feature>
<proteinExistence type="predicted"/>
<feature type="domain" description="DUF4351" evidence="2">
    <location>
        <begin position="29"/>
        <end position="81"/>
    </location>
</feature>
<gene>
    <name evidence="3" type="ORF">ABC977_07990</name>
</gene>
<dbReference type="InterPro" id="IPR025587">
    <property type="entry name" value="DUF4351"/>
</dbReference>
<evidence type="ECO:0000259" key="2">
    <source>
        <dbReference type="Pfam" id="PF14261"/>
    </source>
</evidence>
<organism evidence="3 4">
    <name type="scientific">Thioalkalicoccus limnaeus</name>
    <dbReference type="NCBI Taxonomy" id="120681"/>
    <lineage>
        <taxon>Bacteria</taxon>
        <taxon>Pseudomonadati</taxon>
        <taxon>Pseudomonadota</taxon>
        <taxon>Gammaproteobacteria</taxon>
        <taxon>Chromatiales</taxon>
        <taxon>Chromatiaceae</taxon>
        <taxon>Thioalkalicoccus</taxon>
    </lineage>
</organism>
<evidence type="ECO:0000313" key="3">
    <source>
        <dbReference type="EMBL" id="MEY6432344.1"/>
    </source>
</evidence>
<protein>
    <submittedName>
        <fullName evidence="3">DUF4351 domain-containing protein</fullName>
    </submittedName>
</protein>
<dbReference type="RefSeq" id="WP_369666727.1">
    <property type="nucleotide sequence ID" value="NZ_JBDKXB010000007.1"/>
</dbReference>
<dbReference type="Proteomes" id="UP001564408">
    <property type="component" value="Unassembled WGS sequence"/>
</dbReference>
<comment type="caution">
    <text evidence="3">The sequence shown here is derived from an EMBL/GenBank/DDBJ whole genome shotgun (WGS) entry which is preliminary data.</text>
</comment>
<reference evidence="3 4" key="1">
    <citation type="submission" date="2024-05" db="EMBL/GenBank/DDBJ databases">
        <title>Genome Sequence and Characterization of the New Strain Purple Sulfur Bacterium of Genus Thioalkalicoccus.</title>
        <authorList>
            <person name="Bryantseva I.A."/>
            <person name="Kyndt J.A."/>
            <person name="Imhoff J.F."/>
        </authorList>
    </citation>
    <scope>NUCLEOTIDE SEQUENCE [LARGE SCALE GENOMIC DNA]</scope>
    <source>
        <strain evidence="3 4">Um2</strain>
    </source>
</reference>
<sequence>MAYVTSIERLASERGRQEGLQEGRQEGRREGEAQGRAALLSTLLVKRFGPLPEAIQARLGQATPEQLDHWGERVLEAATLDAVFEDH</sequence>
<dbReference type="PANTHER" id="PTHR35586:SF1">
    <property type="entry name" value="SLL1691 PROTEIN"/>
    <property type="match status" value="1"/>
</dbReference>
<evidence type="ECO:0000256" key="1">
    <source>
        <dbReference type="SAM" id="MobiDB-lite"/>
    </source>
</evidence>
<accession>A0ABV4BCV6</accession>